<evidence type="ECO:0000256" key="3">
    <source>
        <dbReference type="ARBA" id="ARBA00010418"/>
    </source>
</evidence>
<dbReference type="CDD" id="cd10316">
    <property type="entry name" value="RGL4_M"/>
    <property type="match status" value="1"/>
</dbReference>
<dbReference type="EC" id="4.2.2.23" evidence="4"/>
<evidence type="ECO:0000256" key="7">
    <source>
        <dbReference type="ARBA" id="ARBA00023239"/>
    </source>
</evidence>
<evidence type="ECO:0000259" key="9">
    <source>
        <dbReference type="Pfam" id="PF14686"/>
    </source>
</evidence>
<dbReference type="SUPFAM" id="SSF49785">
    <property type="entry name" value="Galactose-binding domain-like"/>
    <property type="match status" value="1"/>
</dbReference>
<evidence type="ECO:0000256" key="1">
    <source>
        <dbReference type="ARBA" id="ARBA00001324"/>
    </source>
</evidence>
<gene>
    <name evidence="10" type="ORF">Tsubulata_009253</name>
</gene>
<keyword evidence="5" id="KW-0964">Secreted</keyword>
<comment type="subcellular location">
    <subcellularLocation>
        <location evidence="2">Secreted</location>
    </subcellularLocation>
</comment>
<keyword evidence="6" id="KW-0732">Signal</keyword>
<dbReference type="GO" id="GO:0005576">
    <property type="term" value="C:extracellular region"/>
    <property type="evidence" value="ECO:0007669"/>
    <property type="project" value="UniProtKB-SubCell"/>
</dbReference>
<feature type="domain" description="Rhamnogalacturonan lyase" evidence="8">
    <location>
        <begin position="458"/>
        <end position="647"/>
    </location>
</feature>
<feature type="non-terminal residue" evidence="10">
    <location>
        <position position="1"/>
    </location>
</feature>
<organism evidence="10 11">
    <name type="scientific">Turnera subulata</name>
    <dbReference type="NCBI Taxonomy" id="218843"/>
    <lineage>
        <taxon>Eukaryota</taxon>
        <taxon>Viridiplantae</taxon>
        <taxon>Streptophyta</taxon>
        <taxon>Embryophyta</taxon>
        <taxon>Tracheophyta</taxon>
        <taxon>Spermatophyta</taxon>
        <taxon>Magnoliopsida</taxon>
        <taxon>eudicotyledons</taxon>
        <taxon>Gunneridae</taxon>
        <taxon>Pentapetalae</taxon>
        <taxon>rosids</taxon>
        <taxon>fabids</taxon>
        <taxon>Malpighiales</taxon>
        <taxon>Passifloraceae</taxon>
        <taxon>Turnera</taxon>
    </lineage>
</organism>
<dbReference type="InterPro" id="IPR029413">
    <property type="entry name" value="RG-lyase_II"/>
</dbReference>
<comment type="catalytic activity">
    <reaction evidence="1">
        <text>Endotype eliminative cleavage of L-alpha-rhamnopyranosyl-(1-&gt;4)-alpha-D-galactopyranosyluronic acid bonds of rhamnogalacturonan I domains in ramified hairy regions of pectin leaving L-rhamnopyranose at the reducing end and 4-deoxy-4,5-unsaturated D-galactopyranosyluronic acid at the non-reducing end.</text>
        <dbReference type="EC" id="4.2.2.23"/>
    </reaction>
</comment>
<dbReference type="Gene3D" id="2.70.98.10">
    <property type="match status" value="1"/>
</dbReference>
<feature type="domain" description="Rhamnogalacturonan lyase" evidence="9">
    <location>
        <begin position="373"/>
        <end position="444"/>
    </location>
</feature>
<dbReference type="InterPro" id="IPR011013">
    <property type="entry name" value="Gal_mutarotase_sf_dom"/>
</dbReference>
<keyword evidence="7" id="KW-0456">Lyase</keyword>
<reference evidence="10" key="1">
    <citation type="submission" date="2022-02" db="EMBL/GenBank/DDBJ databases">
        <authorList>
            <person name="Henning P.M."/>
            <person name="McCubbin A.G."/>
            <person name="Shore J.S."/>
        </authorList>
    </citation>
    <scope>NUCLEOTIDE SEQUENCE</scope>
    <source>
        <strain evidence="10">F60SS</strain>
        <tissue evidence="10">Leaves</tissue>
    </source>
</reference>
<sequence length="658" mass="75267">QVSESTVNSTHPGLRLYRENFHRQSHYNIVFQVVMDNGLLRVTLSCPAGDITGIEYNGIDNVLETNNGDGNRGYWDVVWNEPGKRSGYDRLKGTGFKVVVQDEEQIELSFTRTWNFSSSSGSLAPVNVDKRYILRRGSSGVYLYGIFERLEGWPDMDMDQIRFVFKLQSDRFHFMAMSDDRQRIMPTPTDRKRGQRLAYAEAVLLTNTTNPKLKGEVDDKYQYSSENADSRVYGWISKDPSVGFWMITPSDEFRGGGPIKQDLTSHVGPTVLSMFTSTHYTGKGLDTGYHDGKPWKKVFGPVFVYLNSISHDQNQLALWKDAKEQTLVEVNSWPYHFPESEDFPSSDQRGTLAGRLLIRDKYSSTMPIRAASFAYVGLAQPGGVGSWQRETKGYQFWSRANIEGYFVIDNIRAGEYNFYAWVPGFLGDYRYDINISIKPGSEIELGVLVYDPPRNGPTLWEIGIPDRRAAEFYVPNPYPTLLNKLYTNHPKDKFRQYGLWDRYTDLYPKSDLIYTIGSSSYQKDWFFAQVPRKTGNKTYEATTWQIVFALRNVSLHGNYTLQLALASASLSELQVRFNNPRAKRPHFTTRLIGRDNAIARHGIHGLHWLYSIPVPSRLLHQGNNKIYLTQSRGSSPFRGIMYDYIRLEGPPQTHAAAK</sequence>
<dbReference type="InterPro" id="IPR014718">
    <property type="entry name" value="GH-type_carb-bd"/>
</dbReference>
<dbReference type="CDD" id="cd10317">
    <property type="entry name" value="RGL4_C"/>
    <property type="match status" value="1"/>
</dbReference>
<dbReference type="InterPro" id="IPR013784">
    <property type="entry name" value="Carb-bd-like_fold"/>
</dbReference>
<dbReference type="InterPro" id="IPR010325">
    <property type="entry name" value="Rhamnogal_lyase"/>
</dbReference>
<dbReference type="FunFam" id="2.60.40.1120:FF:000033">
    <property type="entry name" value="Rhamnogalacturonate lyase B"/>
    <property type="match status" value="1"/>
</dbReference>
<evidence type="ECO:0000256" key="4">
    <source>
        <dbReference type="ARBA" id="ARBA00012437"/>
    </source>
</evidence>
<dbReference type="InterPro" id="IPR051850">
    <property type="entry name" value="Polysacch_Lyase_4"/>
</dbReference>
<keyword evidence="11" id="KW-1185">Reference proteome</keyword>
<proteinExistence type="inferred from homology"/>
<dbReference type="Pfam" id="PF14686">
    <property type="entry name" value="fn3_3"/>
    <property type="match status" value="1"/>
</dbReference>
<dbReference type="SUPFAM" id="SSF49452">
    <property type="entry name" value="Starch-binding domain-like"/>
    <property type="match status" value="1"/>
</dbReference>
<dbReference type="Pfam" id="PF06045">
    <property type="entry name" value="Rhamnogal_lyase"/>
    <property type="match status" value="1"/>
</dbReference>
<dbReference type="OrthoDB" id="2130367at2759"/>
<dbReference type="InterPro" id="IPR029411">
    <property type="entry name" value="RG-lyase_III"/>
</dbReference>
<evidence type="ECO:0000256" key="6">
    <source>
        <dbReference type="ARBA" id="ARBA00022729"/>
    </source>
</evidence>
<evidence type="ECO:0000313" key="10">
    <source>
        <dbReference type="EMBL" id="KAJ4840417.1"/>
    </source>
</evidence>
<evidence type="ECO:0000256" key="2">
    <source>
        <dbReference type="ARBA" id="ARBA00004613"/>
    </source>
</evidence>
<dbReference type="PANTHER" id="PTHR32018:SF17">
    <property type="entry name" value="RHAMNOGALACTURONAN ENDOLYASE"/>
    <property type="match status" value="1"/>
</dbReference>
<comment type="similarity">
    <text evidence="3">Belongs to the polysaccharide lyase 4 family.</text>
</comment>
<dbReference type="Pfam" id="PF14683">
    <property type="entry name" value="CBM-like"/>
    <property type="match status" value="1"/>
</dbReference>
<comment type="caution">
    <text evidence="10">The sequence shown here is derived from an EMBL/GenBank/DDBJ whole genome shotgun (WGS) entry which is preliminary data.</text>
</comment>
<protein>
    <recommendedName>
        <fullName evidence="4">rhamnogalacturonan endolyase</fullName>
        <ecNumber evidence="4">4.2.2.23</ecNumber>
    </recommendedName>
</protein>
<dbReference type="InterPro" id="IPR008979">
    <property type="entry name" value="Galactose-bd-like_sf"/>
</dbReference>
<reference evidence="10" key="2">
    <citation type="journal article" date="2023" name="Plants (Basel)">
        <title>Annotation of the Turnera subulata (Passifloraceae) Draft Genome Reveals the S-Locus Evolved after the Divergence of Turneroideae from Passifloroideae in a Stepwise Manner.</title>
        <authorList>
            <person name="Henning P.M."/>
            <person name="Roalson E.H."/>
            <person name="Mir W."/>
            <person name="McCubbin A.G."/>
            <person name="Shore J.S."/>
        </authorList>
    </citation>
    <scope>NUCLEOTIDE SEQUENCE</scope>
    <source>
        <strain evidence="10">F60SS</strain>
    </source>
</reference>
<dbReference type="GO" id="GO:0005975">
    <property type="term" value="P:carbohydrate metabolic process"/>
    <property type="evidence" value="ECO:0007669"/>
    <property type="project" value="InterPro"/>
</dbReference>
<dbReference type="GO" id="GO:0102210">
    <property type="term" value="F:rhamnogalacturonan endolyase activity"/>
    <property type="evidence" value="ECO:0007669"/>
    <property type="project" value="UniProtKB-EC"/>
</dbReference>
<dbReference type="Proteomes" id="UP001141552">
    <property type="component" value="Unassembled WGS sequence"/>
</dbReference>
<dbReference type="Gene3D" id="2.60.120.260">
    <property type="entry name" value="Galactose-binding domain-like"/>
    <property type="match status" value="1"/>
</dbReference>
<evidence type="ECO:0000256" key="5">
    <source>
        <dbReference type="ARBA" id="ARBA00022525"/>
    </source>
</evidence>
<evidence type="ECO:0000259" key="8">
    <source>
        <dbReference type="Pfam" id="PF14683"/>
    </source>
</evidence>
<name>A0A9Q0FZG1_9ROSI</name>
<dbReference type="AlphaFoldDB" id="A0A9Q0FZG1"/>
<accession>A0A9Q0FZG1</accession>
<dbReference type="PANTHER" id="PTHR32018">
    <property type="entry name" value="RHAMNOGALACTURONATE LYASE FAMILY PROTEIN"/>
    <property type="match status" value="1"/>
</dbReference>
<dbReference type="SUPFAM" id="SSF74650">
    <property type="entry name" value="Galactose mutarotase-like"/>
    <property type="match status" value="1"/>
</dbReference>
<dbReference type="GO" id="GO:0030246">
    <property type="term" value="F:carbohydrate binding"/>
    <property type="evidence" value="ECO:0007669"/>
    <property type="project" value="InterPro"/>
</dbReference>
<dbReference type="CDD" id="cd10320">
    <property type="entry name" value="RGL4_N"/>
    <property type="match status" value="1"/>
</dbReference>
<dbReference type="EMBL" id="JAKUCV010003046">
    <property type="protein sequence ID" value="KAJ4840417.1"/>
    <property type="molecule type" value="Genomic_DNA"/>
</dbReference>
<evidence type="ECO:0000313" key="11">
    <source>
        <dbReference type="Proteomes" id="UP001141552"/>
    </source>
</evidence>